<comment type="subcellular location">
    <subcellularLocation>
        <location evidence="1">Secreted</location>
    </subcellularLocation>
</comment>
<dbReference type="EMBL" id="NEDP02082572">
    <property type="protein sequence ID" value="OWF34503.1"/>
    <property type="molecule type" value="Genomic_DNA"/>
</dbReference>
<dbReference type="SUPFAM" id="SSF49842">
    <property type="entry name" value="TNF-like"/>
    <property type="match status" value="1"/>
</dbReference>
<accession>A0A210PDF2</accession>
<dbReference type="InterPro" id="IPR008983">
    <property type="entry name" value="Tumour_necrosis_fac-like_dom"/>
</dbReference>
<name>A0A210PDF2_MIZYE</name>
<dbReference type="InterPro" id="IPR050392">
    <property type="entry name" value="Collagen/C1q_domain"/>
</dbReference>
<keyword evidence="2" id="KW-0964">Secreted</keyword>
<dbReference type="Proteomes" id="UP000242188">
    <property type="component" value="Unassembled WGS sequence"/>
</dbReference>
<evidence type="ECO:0000259" key="3">
    <source>
        <dbReference type="PROSITE" id="PS50871"/>
    </source>
</evidence>
<evidence type="ECO:0000313" key="5">
    <source>
        <dbReference type="Proteomes" id="UP000242188"/>
    </source>
</evidence>
<dbReference type="Gene3D" id="2.60.120.40">
    <property type="match status" value="1"/>
</dbReference>
<dbReference type="InterPro" id="IPR001073">
    <property type="entry name" value="C1q_dom"/>
</dbReference>
<feature type="domain" description="C1q" evidence="3">
    <location>
        <begin position="1"/>
        <end position="99"/>
    </location>
</feature>
<protein>
    <submittedName>
        <fullName evidence="4">Multimerin-2</fullName>
    </submittedName>
</protein>
<dbReference type="OrthoDB" id="6104610at2759"/>
<dbReference type="AlphaFoldDB" id="A0A210PDF2"/>
<evidence type="ECO:0000313" key="4">
    <source>
        <dbReference type="EMBL" id="OWF34503.1"/>
    </source>
</evidence>
<dbReference type="PANTHER" id="PTHR15427:SF33">
    <property type="entry name" value="COLLAGEN IV NC1 DOMAIN-CONTAINING PROTEIN"/>
    <property type="match status" value="1"/>
</dbReference>
<dbReference type="GO" id="GO:0005581">
    <property type="term" value="C:collagen trimer"/>
    <property type="evidence" value="ECO:0007669"/>
    <property type="project" value="UniProtKB-KW"/>
</dbReference>
<reference evidence="4 5" key="1">
    <citation type="journal article" date="2017" name="Nat. Ecol. Evol.">
        <title>Scallop genome provides insights into evolution of bilaterian karyotype and development.</title>
        <authorList>
            <person name="Wang S."/>
            <person name="Zhang J."/>
            <person name="Jiao W."/>
            <person name="Li J."/>
            <person name="Xun X."/>
            <person name="Sun Y."/>
            <person name="Guo X."/>
            <person name="Huan P."/>
            <person name="Dong B."/>
            <person name="Zhang L."/>
            <person name="Hu X."/>
            <person name="Sun X."/>
            <person name="Wang J."/>
            <person name="Zhao C."/>
            <person name="Wang Y."/>
            <person name="Wang D."/>
            <person name="Huang X."/>
            <person name="Wang R."/>
            <person name="Lv J."/>
            <person name="Li Y."/>
            <person name="Zhang Z."/>
            <person name="Liu B."/>
            <person name="Lu W."/>
            <person name="Hui Y."/>
            <person name="Liang J."/>
            <person name="Zhou Z."/>
            <person name="Hou R."/>
            <person name="Li X."/>
            <person name="Liu Y."/>
            <person name="Li H."/>
            <person name="Ning X."/>
            <person name="Lin Y."/>
            <person name="Zhao L."/>
            <person name="Xing Q."/>
            <person name="Dou J."/>
            <person name="Li Y."/>
            <person name="Mao J."/>
            <person name="Guo H."/>
            <person name="Dou H."/>
            <person name="Li T."/>
            <person name="Mu C."/>
            <person name="Jiang W."/>
            <person name="Fu Q."/>
            <person name="Fu X."/>
            <person name="Miao Y."/>
            <person name="Liu J."/>
            <person name="Yu Q."/>
            <person name="Li R."/>
            <person name="Liao H."/>
            <person name="Li X."/>
            <person name="Kong Y."/>
            <person name="Jiang Z."/>
            <person name="Chourrout D."/>
            <person name="Li R."/>
            <person name="Bao Z."/>
        </authorList>
    </citation>
    <scope>NUCLEOTIDE SEQUENCE [LARGE SCALE GENOMIC DNA]</scope>
    <source>
        <strain evidence="4 5">PY_sf001</strain>
    </source>
</reference>
<dbReference type="PRINTS" id="PR00007">
    <property type="entry name" value="COMPLEMNTC1Q"/>
</dbReference>
<evidence type="ECO:0000256" key="1">
    <source>
        <dbReference type="ARBA" id="ARBA00004613"/>
    </source>
</evidence>
<evidence type="ECO:0000256" key="2">
    <source>
        <dbReference type="ARBA" id="ARBA00022525"/>
    </source>
</evidence>
<dbReference type="Pfam" id="PF00386">
    <property type="entry name" value="C1q"/>
    <property type="match status" value="1"/>
</dbReference>
<organism evidence="4 5">
    <name type="scientific">Mizuhopecten yessoensis</name>
    <name type="common">Japanese scallop</name>
    <name type="synonym">Patinopecten yessoensis</name>
    <dbReference type="NCBI Taxonomy" id="6573"/>
    <lineage>
        <taxon>Eukaryota</taxon>
        <taxon>Metazoa</taxon>
        <taxon>Spiralia</taxon>
        <taxon>Lophotrochozoa</taxon>
        <taxon>Mollusca</taxon>
        <taxon>Bivalvia</taxon>
        <taxon>Autobranchia</taxon>
        <taxon>Pteriomorphia</taxon>
        <taxon>Pectinida</taxon>
        <taxon>Pectinoidea</taxon>
        <taxon>Pectinidae</taxon>
        <taxon>Mizuhopecten</taxon>
    </lineage>
</organism>
<keyword evidence="5" id="KW-1185">Reference proteome</keyword>
<proteinExistence type="predicted"/>
<dbReference type="PANTHER" id="PTHR15427">
    <property type="entry name" value="EMILIN ELASTIN MICROFIBRIL INTERFACE-LOCATED PROTEIN ELASTIN MICROFIBRIL INTERFACER"/>
    <property type="match status" value="1"/>
</dbReference>
<dbReference type="PROSITE" id="PS50871">
    <property type="entry name" value="C1Q"/>
    <property type="match status" value="1"/>
</dbReference>
<gene>
    <name evidence="4" type="ORF">KP79_PYT03428</name>
</gene>
<comment type="caution">
    <text evidence="4">The sequence shown here is derived from an EMBL/GenBank/DDBJ whole genome shotgun (WGS) entry which is preliminary data.</text>
</comment>
<sequence length="99" mass="11054">MNNGHDYHPSTGEFTCDVAGMYLFTLSANVSPGHEMLFCMKYNGHHWRYMAASGSGSHHQTASVSALYRMKHGDIMTVELTRNTDNTMATTTFEGVLLY</sequence>